<protein>
    <submittedName>
        <fullName evidence="1">Uncharacterized protein</fullName>
    </submittedName>
</protein>
<name>A0A7R9QPV7_9ACAR</name>
<dbReference type="EMBL" id="CAJPVJ010005277">
    <property type="protein sequence ID" value="CAG2169395.1"/>
    <property type="molecule type" value="Genomic_DNA"/>
</dbReference>
<accession>A0A7R9QPV7</accession>
<dbReference type="AlphaFoldDB" id="A0A7R9QPV7"/>
<gene>
    <name evidence="1" type="ORF">ONB1V03_LOCUS8873</name>
</gene>
<sequence>MSDSSDDDESPGYDIDPEQRDEAILCLVKLHSILAIGREQHDIKLAQERSLLDQSYDDSGIATGDNSIFQV</sequence>
<dbReference type="Proteomes" id="UP000728032">
    <property type="component" value="Unassembled WGS sequence"/>
</dbReference>
<reference evidence="1" key="1">
    <citation type="submission" date="2020-11" db="EMBL/GenBank/DDBJ databases">
        <authorList>
            <person name="Tran Van P."/>
        </authorList>
    </citation>
    <scope>NUCLEOTIDE SEQUENCE</scope>
</reference>
<evidence type="ECO:0000313" key="2">
    <source>
        <dbReference type="Proteomes" id="UP000728032"/>
    </source>
</evidence>
<keyword evidence="2" id="KW-1185">Reference proteome</keyword>
<proteinExistence type="predicted"/>
<dbReference type="EMBL" id="OC920102">
    <property type="protein sequence ID" value="CAD7652208.1"/>
    <property type="molecule type" value="Genomic_DNA"/>
</dbReference>
<organism evidence="1">
    <name type="scientific">Oppiella nova</name>
    <dbReference type="NCBI Taxonomy" id="334625"/>
    <lineage>
        <taxon>Eukaryota</taxon>
        <taxon>Metazoa</taxon>
        <taxon>Ecdysozoa</taxon>
        <taxon>Arthropoda</taxon>
        <taxon>Chelicerata</taxon>
        <taxon>Arachnida</taxon>
        <taxon>Acari</taxon>
        <taxon>Acariformes</taxon>
        <taxon>Sarcoptiformes</taxon>
        <taxon>Oribatida</taxon>
        <taxon>Brachypylina</taxon>
        <taxon>Oppioidea</taxon>
        <taxon>Oppiidae</taxon>
        <taxon>Oppiella</taxon>
    </lineage>
</organism>
<evidence type="ECO:0000313" key="1">
    <source>
        <dbReference type="EMBL" id="CAD7652208.1"/>
    </source>
</evidence>